<dbReference type="InterPro" id="IPR011059">
    <property type="entry name" value="Metal-dep_hydrolase_composite"/>
</dbReference>
<dbReference type="NCBIfam" id="NF011990">
    <property type="entry name" value="PRK15446.2-6"/>
    <property type="match status" value="1"/>
</dbReference>
<name>A0ABD6DC66_9EURY</name>
<reference evidence="2 3" key="1">
    <citation type="journal article" date="2019" name="Int. J. Syst. Evol. Microbiol.">
        <title>The Global Catalogue of Microorganisms (GCM) 10K type strain sequencing project: providing services to taxonomists for standard genome sequencing and annotation.</title>
        <authorList>
            <consortium name="The Broad Institute Genomics Platform"/>
            <consortium name="The Broad Institute Genome Sequencing Center for Infectious Disease"/>
            <person name="Wu L."/>
            <person name="Ma J."/>
        </authorList>
    </citation>
    <scope>NUCLEOTIDE SEQUENCE [LARGE SCALE GENOMIC DNA]</scope>
    <source>
        <strain evidence="2 3">CGMCC 1.10593</strain>
    </source>
</reference>
<dbReference type="AlphaFoldDB" id="A0ABD6DC66"/>
<keyword evidence="2" id="KW-0378">Hydrolase</keyword>
<proteinExistence type="predicted"/>
<dbReference type="EMBL" id="JBHUDM010000012">
    <property type="protein sequence ID" value="MFD1643899.1"/>
    <property type="molecule type" value="Genomic_DNA"/>
</dbReference>
<evidence type="ECO:0000313" key="3">
    <source>
        <dbReference type="Proteomes" id="UP001597052"/>
    </source>
</evidence>
<keyword evidence="3" id="KW-1185">Reference proteome</keyword>
<evidence type="ECO:0000259" key="1">
    <source>
        <dbReference type="Pfam" id="PF07969"/>
    </source>
</evidence>
<evidence type="ECO:0000313" key="2">
    <source>
        <dbReference type="EMBL" id="MFD1643899.1"/>
    </source>
</evidence>
<dbReference type="InterPro" id="IPR051781">
    <property type="entry name" value="Metallo-dep_Hydrolase"/>
</dbReference>
<dbReference type="PANTHER" id="PTHR43135:SF3">
    <property type="entry name" value="ALPHA-D-RIBOSE 1-METHYLPHOSPHONATE 5-TRIPHOSPHATE DIPHOSPHATASE"/>
    <property type="match status" value="1"/>
</dbReference>
<comment type="caution">
    <text evidence="2">The sequence shown here is derived from an EMBL/GenBank/DDBJ whole genome shotgun (WGS) entry which is preliminary data.</text>
</comment>
<sequence length="397" mass="43087">MSSQRGEQIQESTWLIENARIVTPEAVIEGAIRIEGNRIVGIGDPEDLPATNGVEGQRAETLDAKGRLVLPGLVDLHGDDIESHLHPRSGAQMDTHMALASSDRENLAAGITTKFHAISFEVDPDENRSPELGAEITEAVDRADDLMADHRIHARCEVTQQRCVDAVTEIVAAGNADLVSVMSHIPGKGQFRDREAFLEYYRDSQNHSVAEAEQIIKERGSLELDTIRERIDRVVETAHDHGIPTASHDDEEVEEVERLADVGVDISEYPITLDTAERANELGMTVTMGAPNLVRGESQWGNLRTADAIDAGVVDALVADYHPISLLATPFVETGDSLPERVARVTKDPADAVGLSDRGRIAEGARADLVIVDEEPTPTVTRAFVAGKPVYRAEGTP</sequence>
<dbReference type="RefSeq" id="WP_256397829.1">
    <property type="nucleotide sequence ID" value="NZ_JANHDJ010000014.1"/>
</dbReference>
<dbReference type="Proteomes" id="UP001597052">
    <property type="component" value="Unassembled WGS sequence"/>
</dbReference>
<dbReference type="InterPro" id="IPR012696">
    <property type="entry name" value="PhnM"/>
</dbReference>
<dbReference type="InterPro" id="IPR032466">
    <property type="entry name" value="Metal_Hydrolase"/>
</dbReference>
<feature type="domain" description="Amidohydrolase 3" evidence="1">
    <location>
        <begin position="229"/>
        <end position="377"/>
    </location>
</feature>
<dbReference type="Pfam" id="PF07969">
    <property type="entry name" value="Amidohydro_3"/>
    <property type="match status" value="1"/>
</dbReference>
<dbReference type="NCBIfam" id="NF011987">
    <property type="entry name" value="PRK15446.2-3"/>
    <property type="match status" value="1"/>
</dbReference>
<dbReference type="Gene3D" id="3.20.20.140">
    <property type="entry name" value="Metal-dependent hydrolases"/>
    <property type="match status" value="1"/>
</dbReference>
<dbReference type="InterPro" id="IPR013108">
    <property type="entry name" value="Amidohydro_3"/>
</dbReference>
<protein>
    <submittedName>
        <fullName evidence="2">Alpha-D-ribose 1-methylphosphonate 5-triphosphate diphosphatase</fullName>
        <ecNumber evidence="2">3.6.1.63</ecNumber>
    </submittedName>
</protein>
<dbReference type="SUPFAM" id="SSF51338">
    <property type="entry name" value="Composite domain of metallo-dependent hydrolases"/>
    <property type="match status" value="1"/>
</dbReference>
<dbReference type="GO" id="GO:0016787">
    <property type="term" value="F:hydrolase activity"/>
    <property type="evidence" value="ECO:0007669"/>
    <property type="project" value="UniProtKB-KW"/>
</dbReference>
<dbReference type="NCBIfam" id="NF011984">
    <property type="entry name" value="PRK15446.1-5"/>
    <property type="match status" value="1"/>
</dbReference>
<organism evidence="2 3">
    <name type="scientific">Halohasta litorea</name>
    <dbReference type="NCBI Taxonomy" id="869891"/>
    <lineage>
        <taxon>Archaea</taxon>
        <taxon>Methanobacteriati</taxon>
        <taxon>Methanobacteriota</taxon>
        <taxon>Stenosarchaea group</taxon>
        <taxon>Halobacteria</taxon>
        <taxon>Halobacteriales</taxon>
        <taxon>Haloferacaceae</taxon>
        <taxon>Halohasta</taxon>
    </lineage>
</organism>
<dbReference type="SUPFAM" id="SSF51556">
    <property type="entry name" value="Metallo-dependent hydrolases"/>
    <property type="match status" value="1"/>
</dbReference>
<accession>A0ABD6DC66</accession>
<dbReference type="EC" id="3.6.1.63" evidence="2"/>
<dbReference type="Gene3D" id="2.30.40.10">
    <property type="entry name" value="Urease, subunit C, domain 1"/>
    <property type="match status" value="1"/>
</dbReference>
<dbReference type="PANTHER" id="PTHR43135">
    <property type="entry name" value="ALPHA-D-RIBOSE 1-METHYLPHOSPHONATE 5-TRIPHOSPHATE DIPHOSPHATASE"/>
    <property type="match status" value="1"/>
</dbReference>
<gene>
    <name evidence="2" type="ORF">ACFSBW_18805</name>
</gene>
<dbReference type="PIRSF" id="PIRSF038971">
    <property type="entry name" value="PhnM"/>
    <property type="match status" value="1"/>
</dbReference>